<comment type="caution">
    <text evidence="1">The sequence shown here is derived from an EMBL/GenBank/DDBJ whole genome shotgun (WGS) entry which is preliminary data.</text>
</comment>
<dbReference type="Gene3D" id="3.10.450.50">
    <property type="match status" value="1"/>
</dbReference>
<sequence>MTKKLCALLLGLSLTIAGCTQQHSPEDSIQTFYESLSSQNYPELLSLFDLESNLQGRQSESELYEILAIIFKDVAFNIQKKGGIHKIEYHSIEYNTDKDRAVVRYTLNFNDGSYTFDTLFLTKDHTGFWQLTLE</sequence>
<evidence type="ECO:0000313" key="1">
    <source>
        <dbReference type="EMBL" id="HIW07587.1"/>
    </source>
</evidence>
<dbReference type="PROSITE" id="PS51257">
    <property type="entry name" value="PROKAR_LIPOPROTEIN"/>
    <property type="match status" value="1"/>
</dbReference>
<gene>
    <name evidence="1" type="ORF">H9889_09735</name>
</gene>
<reference evidence="1" key="2">
    <citation type="submission" date="2021-04" db="EMBL/GenBank/DDBJ databases">
        <authorList>
            <person name="Gilroy R."/>
        </authorList>
    </citation>
    <scope>NUCLEOTIDE SEQUENCE</scope>
    <source>
        <strain evidence="1">CHK160-9182</strain>
    </source>
</reference>
<organism evidence="1 2">
    <name type="scientific">Candidatus Ignatzschineria merdigallinarum</name>
    <dbReference type="NCBI Taxonomy" id="2838621"/>
    <lineage>
        <taxon>Bacteria</taxon>
        <taxon>Pseudomonadati</taxon>
        <taxon>Pseudomonadota</taxon>
        <taxon>Gammaproteobacteria</taxon>
        <taxon>Cardiobacteriales</taxon>
        <taxon>Ignatzschineriaceae</taxon>
        <taxon>Ignatzschineria</taxon>
    </lineage>
</organism>
<name>A0A9D1Q8H2_9GAMM</name>
<dbReference type="Proteomes" id="UP000823934">
    <property type="component" value="Unassembled WGS sequence"/>
</dbReference>
<evidence type="ECO:0000313" key="2">
    <source>
        <dbReference type="Proteomes" id="UP000823934"/>
    </source>
</evidence>
<accession>A0A9D1Q8H2</accession>
<protein>
    <submittedName>
        <fullName evidence="1">DUF4878 domain-containing protein</fullName>
    </submittedName>
</protein>
<reference evidence="1" key="1">
    <citation type="journal article" date="2021" name="PeerJ">
        <title>Extensive microbial diversity within the chicken gut microbiome revealed by metagenomics and culture.</title>
        <authorList>
            <person name="Gilroy R."/>
            <person name="Ravi A."/>
            <person name="Getino M."/>
            <person name="Pursley I."/>
            <person name="Horton D.L."/>
            <person name="Alikhan N.F."/>
            <person name="Baker D."/>
            <person name="Gharbi K."/>
            <person name="Hall N."/>
            <person name="Watson M."/>
            <person name="Adriaenssens E.M."/>
            <person name="Foster-Nyarko E."/>
            <person name="Jarju S."/>
            <person name="Secka A."/>
            <person name="Antonio M."/>
            <person name="Oren A."/>
            <person name="Chaudhuri R.R."/>
            <person name="La Ragione R."/>
            <person name="Hildebrand F."/>
            <person name="Pallen M.J."/>
        </authorList>
    </citation>
    <scope>NUCLEOTIDE SEQUENCE</scope>
    <source>
        <strain evidence="1">CHK160-9182</strain>
    </source>
</reference>
<dbReference type="EMBL" id="DXHP01000210">
    <property type="protein sequence ID" value="HIW07587.1"/>
    <property type="molecule type" value="Genomic_DNA"/>
</dbReference>
<dbReference type="AlphaFoldDB" id="A0A9D1Q8H2"/>
<proteinExistence type="predicted"/>